<dbReference type="Proteomes" id="UP000244655">
    <property type="component" value="Plasmid pl78"/>
</dbReference>
<name>A0A2S1LYD4_9SPIR</name>
<evidence type="ECO:0000259" key="1">
    <source>
        <dbReference type="Pfam" id="PF06381"/>
    </source>
</evidence>
<protein>
    <submittedName>
        <fullName evidence="2">Phage portal protein</fullName>
    </submittedName>
</protein>
<dbReference type="EMBL" id="CP025786">
    <property type="protein sequence ID" value="AWG43292.1"/>
    <property type="molecule type" value="Genomic_DNA"/>
</dbReference>
<organism evidence="2 3">
    <name type="scientific">Candidatus Borreliella tachyglossi</name>
    <dbReference type="NCBI Taxonomy" id="1964448"/>
    <lineage>
        <taxon>Bacteria</taxon>
        <taxon>Pseudomonadati</taxon>
        <taxon>Spirochaetota</taxon>
        <taxon>Spirochaetia</taxon>
        <taxon>Spirochaetales</taxon>
        <taxon>Borreliaceae</taxon>
        <taxon>Borreliella</taxon>
    </lineage>
</organism>
<dbReference type="AlphaFoldDB" id="A0A2S1LYD4"/>
<evidence type="ECO:0000313" key="2">
    <source>
        <dbReference type="EMBL" id="AWG43292.1"/>
    </source>
</evidence>
<evidence type="ECO:0000313" key="3">
    <source>
        <dbReference type="Proteomes" id="UP000244655"/>
    </source>
</evidence>
<keyword evidence="3" id="KW-1185">Reference proteome</keyword>
<keyword evidence="2" id="KW-0614">Plasmid</keyword>
<accession>A0A2S1LYD4</accession>
<dbReference type="InterPro" id="IPR024459">
    <property type="entry name" value="Acb1-like_N"/>
</dbReference>
<gene>
    <name evidence="2" type="ORF">CR532_04660</name>
</gene>
<dbReference type="OrthoDB" id="350122at2"/>
<sequence length="400" mass="45840">MIFKKVVNRFARVLGSEGHINPMELYKYSIFFRNYIENSVEDALRPGIYLEYLGVGFNVDLRLLGLELSDALLEAMISYRFNGAGYILIKPKSLDEDLSRGVNDELPVGFKYLDYRRLRDDRDNDCIQYLRDDGESIVIHKSRVIIYENFDYILGAHAPVYTQSLLLDICLLEQIYIEIEKRIEQYNFLFYKDEQLVSLMESLSSARSQVTGFKGRGLFATFFKSNDREDSIGDGVSGAGGSELDRTLSRLRDSLGNDGIFYSADGSARLEVIKYDLTFLKEAFELIRAKIGADTKEPLTRSFNEQVKGLGSDGKGDRSNYIDFLGTVQESAALAVNMKLNKHYRLNMKFNDLLILSDEQKLERDLKLLDAYSKYLELIKHNSLSGDEIETLRRKLNFSF</sequence>
<proteinExistence type="predicted"/>
<feature type="domain" description="Anti-CBASS protein Acb1-like N-terminal" evidence="1">
    <location>
        <begin position="23"/>
        <end position="373"/>
    </location>
</feature>
<reference evidence="2 3" key="1">
    <citation type="submission" date="2018-01" db="EMBL/GenBank/DDBJ databases">
        <title>Genome sequence of Borrelia tachyglossi.</title>
        <authorList>
            <person name="Gofton A.W."/>
        </authorList>
    </citation>
    <scope>NUCLEOTIDE SEQUENCE [LARGE SCALE GENOMIC DNA]</scope>
    <source>
        <strain evidence="2 3">Bc-F10-1268</strain>
        <plasmid evidence="2 3">pl78</plasmid>
    </source>
</reference>
<geneLocation type="plasmid" evidence="2 3">
    <name>pl78</name>
</geneLocation>
<dbReference type="Pfam" id="PF06381">
    <property type="entry name" value="Phage_portal_3"/>
    <property type="match status" value="1"/>
</dbReference>
<dbReference type="RefSeq" id="WP_108729686.1">
    <property type="nucleotide sequence ID" value="NZ_CP025786.1"/>
</dbReference>